<accession>A0A239ZSY3</accession>
<keyword evidence="3" id="KW-1185">Reference proteome</keyword>
<proteinExistence type="predicted"/>
<gene>
    <name evidence="2" type="ORF">SAMEA4384403_01897</name>
</gene>
<dbReference type="AlphaFoldDB" id="A0A239ZSY3"/>
<evidence type="ECO:0000313" key="2">
    <source>
        <dbReference type="EMBL" id="SNV74362.1"/>
    </source>
</evidence>
<reference evidence="2 3" key="1">
    <citation type="submission" date="2017-06" db="EMBL/GenBank/DDBJ databases">
        <authorList>
            <consortium name="Pathogen Informatics"/>
        </authorList>
    </citation>
    <scope>NUCLEOTIDE SEQUENCE [LARGE SCALE GENOMIC DNA]</scope>
    <source>
        <strain evidence="2 3">NCTC13839</strain>
    </source>
</reference>
<dbReference type="Pfam" id="PF08378">
    <property type="entry name" value="NERD"/>
    <property type="match status" value="1"/>
</dbReference>
<dbReference type="KEGG" id="sste:SAMEA4384403_1897"/>
<evidence type="ECO:0000313" key="3">
    <source>
        <dbReference type="Proteomes" id="UP000242084"/>
    </source>
</evidence>
<sequence>MKLHKPLLLFYLEALNGRIDMIPIKLEEQYKILKTGYEGEQKFANILNLYHTKWCIHDVQLKNCNQVQFDFIVVTDEEILQFEIKNYTGDYYYENHKLFRSSGYVSKDLLNQIEVSDNALRRIVSRYRFNREVKSYIVFVNPTFTLFGDLRSRINLLLNSELYKIQDMVSSNFKYDENKAIYETIKKLHEPFMQNLIQFERVSFEKIRKGIKCTNCQKLIKTDLLYNARIWIECSTCKTNILKHELIIYALKELYILKGKPFSVSEAVEWTGVSKTSLKRLLYKEFERVGKCKNTKYYYKINE</sequence>
<dbReference type="InterPro" id="IPR011528">
    <property type="entry name" value="NERD"/>
</dbReference>
<evidence type="ECO:0000259" key="1">
    <source>
        <dbReference type="PROSITE" id="PS50965"/>
    </source>
</evidence>
<organism evidence="2 3">
    <name type="scientific">Mammaliicoccus stepanovicii</name>
    <dbReference type="NCBI Taxonomy" id="643214"/>
    <lineage>
        <taxon>Bacteria</taxon>
        <taxon>Bacillati</taxon>
        <taxon>Bacillota</taxon>
        <taxon>Bacilli</taxon>
        <taxon>Bacillales</taxon>
        <taxon>Staphylococcaceae</taxon>
        <taxon>Mammaliicoccus</taxon>
    </lineage>
</organism>
<feature type="domain" description="NERD" evidence="1">
    <location>
        <begin position="35"/>
        <end position="146"/>
    </location>
</feature>
<name>A0A239ZSY3_9STAP</name>
<dbReference type="Proteomes" id="UP000242084">
    <property type="component" value="Chromosome 1"/>
</dbReference>
<dbReference type="RefSeq" id="WP_095088930.1">
    <property type="nucleotide sequence ID" value="NZ_BMDM01000001.1"/>
</dbReference>
<dbReference type="PROSITE" id="PS50965">
    <property type="entry name" value="NERD"/>
    <property type="match status" value="1"/>
</dbReference>
<dbReference type="OrthoDB" id="2417001at2"/>
<dbReference type="EMBL" id="LT906462">
    <property type="protein sequence ID" value="SNV74362.1"/>
    <property type="molecule type" value="Genomic_DNA"/>
</dbReference>
<protein>
    <submittedName>
        <fullName evidence="2">Nuclease-related domain</fullName>
    </submittedName>
</protein>